<dbReference type="PANTHER" id="PTHR31001:SF85">
    <property type="entry name" value="ZN(II)2CYS6 TRANSCRIPTION FACTOR (EUROFUNG)"/>
    <property type="match status" value="1"/>
</dbReference>
<dbReference type="OrthoDB" id="2269373at2759"/>
<comment type="subcellular location">
    <subcellularLocation>
        <location evidence="1">Nucleus</location>
    </subcellularLocation>
</comment>
<evidence type="ECO:0000256" key="3">
    <source>
        <dbReference type="ARBA" id="ARBA00023242"/>
    </source>
</evidence>
<dbReference type="SUPFAM" id="SSF57701">
    <property type="entry name" value="Zn2/Cys6 DNA-binding domain"/>
    <property type="match status" value="1"/>
</dbReference>
<dbReference type="Pfam" id="PF04082">
    <property type="entry name" value="Fungal_trans"/>
    <property type="match status" value="1"/>
</dbReference>
<feature type="domain" description="Zn(2)-C6 fungal-type" evidence="5">
    <location>
        <begin position="62"/>
        <end position="90"/>
    </location>
</feature>
<dbReference type="PROSITE" id="PS50048">
    <property type="entry name" value="ZN2_CY6_FUNGAL_2"/>
    <property type="match status" value="1"/>
</dbReference>
<feature type="non-terminal residue" evidence="6">
    <location>
        <position position="1"/>
    </location>
</feature>
<feature type="region of interest" description="Disordered" evidence="4">
    <location>
        <begin position="185"/>
        <end position="205"/>
    </location>
</feature>
<evidence type="ECO:0000256" key="2">
    <source>
        <dbReference type="ARBA" id="ARBA00022723"/>
    </source>
</evidence>
<dbReference type="PANTHER" id="PTHR31001">
    <property type="entry name" value="UNCHARACTERIZED TRANSCRIPTIONAL REGULATORY PROTEIN"/>
    <property type="match status" value="1"/>
</dbReference>
<proteinExistence type="predicted"/>
<accession>B2B628</accession>
<dbReference type="InterPro" id="IPR050613">
    <property type="entry name" value="Sec_Metabolite_Reg"/>
</dbReference>
<dbReference type="RefSeq" id="XP_001911428.1">
    <property type="nucleotide sequence ID" value="XM_001911393.1"/>
</dbReference>
<gene>
    <name evidence="6" type="ORF">PODANS_2_6520</name>
</gene>
<dbReference type="HOGENOM" id="CLU_004083_5_2_1"/>
<organism evidence="6">
    <name type="scientific">Podospora anserina (strain S / ATCC MYA-4624 / DSM 980 / FGSC 10383)</name>
    <name type="common">Pleurage anserina</name>
    <dbReference type="NCBI Taxonomy" id="515849"/>
    <lineage>
        <taxon>Eukaryota</taxon>
        <taxon>Fungi</taxon>
        <taxon>Dikarya</taxon>
        <taxon>Ascomycota</taxon>
        <taxon>Pezizomycotina</taxon>
        <taxon>Sordariomycetes</taxon>
        <taxon>Sordariomycetidae</taxon>
        <taxon>Sordariales</taxon>
        <taxon>Podosporaceae</taxon>
        <taxon>Podospora</taxon>
        <taxon>Podospora anserina</taxon>
    </lineage>
</organism>
<dbReference type="GeneID" id="6195933"/>
<keyword evidence="2" id="KW-0479">Metal-binding</keyword>
<keyword evidence="3" id="KW-0539">Nucleus</keyword>
<dbReference type="InterPro" id="IPR001138">
    <property type="entry name" value="Zn2Cys6_DnaBD"/>
</dbReference>
<evidence type="ECO:0000313" key="6">
    <source>
        <dbReference type="EMBL" id="CAP73253.1"/>
    </source>
</evidence>
<dbReference type="InterPro" id="IPR036864">
    <property type="entry name" value="Zn2-C6_fun-type_DNA-bd_sf"/>
</dbReference>
<dbReference type="GO" id="GO:0003677">
    <property type="term" value="F:DNA binding"/>
    <property type="evidence" value="ECO:0007669"/>
    <property type="project" value="InterPro"/>
</dbReference>
<reference evidence="6" key="2">
    <citation type="submission" date="2008-07" db="EMBL/GenBank/DDBJ databases">
        <authorList>
            <person name="Genoscope - CEA"/>
        </authorList>
    </citation>
    <scope>NUCLEOTIDE SEQUENCE</scope>
    <source>
        <strain evidence="6">S mat+</strain>
    </source>
</reference>
<dbReference type="CDD" id="cd00067">
    <property type="entry name" value="GAL4"/>
    <property type="match status" value="1"/>
</dbReference>
<feature type="region of interest" description="Disordered" evidence="4">
    <location>
        <begin position="32"/>
        <end position="54"/>
    </location>
</feature>
<dbReference type="Gene3D" id="4.10.240.10">
    <property type="entry name" value="Zn(2)-C6 fungal-type DNA-binding domain"/>
    <property type="match status" value="1"/>
</dbReference>
<dbReference type="GO" id="GO:0000981">
    <property type="term" value="F:DNA-binding transcription factor activity, RNA polymerase II-specific"/>
    <property type="evidence" value="ECO:0007669"/>
    <property type="project" value="InterPro"/>
</dbReference>
<dbReference type="AlphaFoldDB" id="B2B628"/>
<feature type="region of interest" description="Disordered" evidence="4">
    <location>
        <begin position="123"/>
        <end position="143"/>
    </location>
</feature>
<dbReference type="EMBL" id="CU640366">
    <property type="protein sequence ID" value="CAP73253.1"/>
    <property type="molecule type" value="Genomic_DNA"/>
</dbReference>
<dbReference type="SMART" id="SM00906">
    <property type="entry name" value="Fungal_trans"/>
    <property type="match status" value="1"/>
</dbReference>
<dbReference type="VEuPathDB" id="FungiDB:PODANS_2_6520"/>
<protein>
    <submittedName>
        <fullName evidence="6">Podospora anserina S mat+ genomic DNA chromosome 2, supercontig 2</fullName>
    </submittedName>
</protein>
<feature type="compositionally biased region" description="Low complexity" evidence="4">
    <location>
        <begin position="32"/>
        <end position="48"/>
    </location>
</feature>
<dbReference type="CDD" id="cd12148">
    <property type="entry name" value="fungal_TF_MHR"/>
    <property type="match status" value="1"/>
</dbReference>
<dbReference type="KEGG" id="pan:PODANSg8470"/>
<dbReference type="GO" id="GO:0005634">
    <property type="term" value="C:nucleus"/>
    <property type="evidence" value="ECO:0007669"/>
    <property type="project" value="UniProtKB-SubCell"/>
</dbReference>
<dbReference type="SMART" id="SM00066">
    <property type="entry name" value="GAL4"/>
    <property type="match status" value="1"/>
</dbReference>
<evidence type="ECO:0000256" key="4">
    <source>
        <dbReference type="SAM" id="MobiDB-lite"/>
    </source>
</evidence>
<evidence type="ECO:0000259" key="5">
    <source>
        <dbReference type="PROSITE" id="PS50048"/>
    </source>
</evidence>
<name>B2B628_PODAN</name>
<dbReference type="GO" id="GO:0006351">
    <property type="term" value="P:DNA-templated transcription"/>
    <property type="evidence" value="ECO:0007669"/>
    <property type="project" value="InterPro"/>
</dbReference>
<dbReference type="InterPro" id="IPR007219">
    <property type="entry name" value="XnlR_reg_dom"/>
</dbReference>
<dbReference type="GO" id="GO:0008270">
    <property type="term" value="F:zinc ion binding"/>
    <property type="evidence" value="ECO:0007669"/>
    <property type="project" value="InterPro"/>
</dbReference>
<sequence>LFRCWSCFSCSLRRAQRQRLCHGLFSSVAMASSSTPSSTTSAPVSNPSVAPPPSNKPTRILACVLCQHRKIKCDRNFPCSNCTKANVKCTPSTPAPARKRRRPNQDLQERLARCEELLKEYATEKPEGSVTTPRASQQPAFDESYLKWQPAGQLVRDEGSMRFIDNPMLSSVYDELRAMRQIVDSDDHDDSTSDTAPDENSDLLLGDGSPNIKIETLWPDAAHVIRLWQIYLDRVNPLTKIIHVPTLQPYLAEAVGGSQSLPKNVEALLFSIFLMAVVALDADECQNLLGYSREEALQRFSSGVRLALLRLGFLKTHDLTILQALVIYLISLQGRYNRHAAWILNGVVIRIAQKMGMHRDGETLGLPPFESEMRRRLWWQIIMVDSKYAIFSGLSHSLLPRNWDTKPPKNLNDADIFPSATEPFQDREGPTEMIFCLLIYAFAKFLVETPGFDTMFLLTSQSDFVSERDGGGPPEQEMIEYRRTVETLGNNLLSILDKYCDPLAGPVHQMAVNMRTHIIDKIMELITPAKHQPEWGGEVRTLKDNTFKIAIGTLEHNEANYISTKDKGFMWFSLAHFQIDIFMYMAGQLCHRTEGVLVERAWRQVEVVYTFHPELFDTNNKLHAALAVFILKAWRKREETLTQRTGHRPETPFYVDRLRTSMPNDDYKSEPTPPDPYTPAALAVGAHTGIPDNNLDSFLGYLDASALDWDMFGNQVNGGAGGSSFGAFGMGPQVEW</sequence>
<reference evidence="6" key="1">
    <citation type="journal article" date="2008" name="Genome Biol.">
        <title>The genome sequence of the model ascomycete fungus Podospora anserina.</title>
        <authorList>
            <person name="Espagne E."/>
            <person name="Lespinet O."/>
            <person name="Malagnac F."/>
            <person name="Da Silva C."/>
            <person name="Jaillon O."/>
            <person name="Porcel B.M."/>
            <person name="Couloux A."/>
            <person name="Aury J.-M."/>
            <person name="Segurens B."/>
            <person name="Poulain J."/>
            <person name="Anthouard V."/>
            <person name="Grossetete S."/>
            <person name="Khalili H."/>
            <person name="Coppin E."/>
            <person name="Dequard-Chablat M."/>
            <person name="Picard M."/>
            <person name="Contamine V."/>
            <person name="Arnaise S."/>
            <person name="Bourdais A."/>
            <person name="Berteaux-Lecellier V."/>
            <person name="Gautheret D."/>
            <person name="de Vries R.P."/>
            <person name="Battaglia E."/>
            <person name="Coutinho P.M."/>
            <person name="Danchin E.G.J."/>
            <person name="Henrissat B."/>
            <person name="El Khoury R."/>
            <person name="Sainsard-Chanet A."/>
            <person name="Boivin A."/>
            <person name="Pinan-Lucarre B."/>
            <person name="Sellem C.H."/>
            <person name="Debuchy R."/>
            <person name="Wincker P."/>
            <person name="Weissenbach J."/>
            <person name="Silar P."/>
        </authorList>
    </citation>
    <scope>NUCLEOTIDE SEQUENCE [LARGE SCALE GENOMIC DNA]</scope>
    <source>
        <strain evidence="6">S mat+</strain>
    </source>
</reference>
<evidence type="ECO:0000256" key="1">
    <source>
        <dbReference type="ARBA" id="ARBA00004123"/>
    </source>
</evidence>
<feature type="compositionally biased region" description="Polar residues" evidence="4">
    <location>
        <begin position="129"/>
        <end position="139"/>
    </location>
</feature>
<dbReference type="Pfam" id="PF00172">
    <property type="entry name" value="Zn_clus"/>
    <property type="match status" value="1"/>
</dbReference>